<gene>
    <name evidence="1" type="ORF">Q0590_33325</name>
</gene>
<dbReference type="Pfam" id="PF01963">
    <property type="entry name" value="TraB_PrgY_gumN"/>
    <property type="match status" value="1"/>
</dbReference>
<dbReference type="Proteomes" id="UP001168528">
    <property type="component" value="Unassembled WGS sequence"/>
</dbReference>
<dbReference type="InterPro" id="IPR047111">
    <property type="entry name" value="YbaP-like"/>
</dbReference>
<organism evidence="1 2">
    <name type="scientific">Rhodocytophaga aerolata</name>
    <dbReference type="NCBI Taxonomy" id="455078"/>
    <lineage>
        <taxon>Bacteria</taxon>
        <taxon>Pseudomonadati</taxon>
        <taxon>Bacteroidota</taxon>
        <taxon>Cytophagia</taxon>
        <taxon>Cytophagales</taxon>
        <taxon>Rhodocytophagaceae</taxon>
        <taxon>Rhodocytophaga</taxon>
    </lineage>
</organism>
<protein>
    <submittedName>
        <fullName evidence="1">TraB/GumN family protein</fullName>
    </submittedName>
</protein>
<proteinExistence type="predicted"/>
<reference evidence="1" key="1">
    <citation type="submission" date="2023-07" db="EMBL/GenBank/DDBJ databases">
        <title>The genome sequence of Rhodocytophaga aerolata KACC 12507.</title>
        <authorList>
            <person name="Zhang X."/>
        </authorList>
    </citation>
    <scope>NUCLEOTIDE SEQUENCE</scope>
    <source>
        <strain evidence="1">KACC 12507</strain>
    </source>
</reference>
<evidence type="ECO:0000313" key="1">
    <source>
        <dbReference type="EMBL" id="MDO1451203.1"/>
    </source>
</evidence>
<name>A0ABT8RGH3_9BACT</name>
<dbReference type="PANTHER" id="PTHR40590">
    <property type="entry name" value="CYTOPLASMIC PROTEIN-RELATED"/>
    <property type="match status" value="1"/>
</dbReference>
<sequence>MGQVPTEKSLLWKISGKDLSQPSYLFGTVHVIDSAHFFMPQVWLDAFQACQVLVTENNNDSWKIKEVRQAARLQRYPNRGTVAKDLSEVDFRRLHTFLQDSLKLTNKKIKGVLRLKPYVLLSALSNNKPATKGYEREFIRLARERKLPVQALASPTQTLQYLERVDQKLFLQQIVWDVSVKAKGEPITGIDSMTMAYLQQDLPTIHRLNEQGNAKSFFDIAVNERNRDWIPVIEDMIASQPTFIAVGAGHLGGEQGLIYLLRKQGYSVLPVFSTTN</sequence>
<dbReference type="RefSeq" id="WP_302042002.1">
    <property type="nucleotide sequence ID" value="NZ_JAUKPO010000046.1"/>
</dbReference>
<dbReference type="InterPro" id="IPR002816">
    <property type="entry name" value="TraB/PrgY/GumN_fam"/>
</dbReference>
<dbReference type="PANTHER" id="PTHR40590:SF1">
    <property type="entry name" value="CYTOPLASMIC PROTEIN"/>
    <property type="match status" value="1"/>
</dbReference>
<dbReference type="CDD" id="cd14789">
    <property type="entry name" value="Tiki"/>
    <property type="match status" value="1"/>
</dbReference>
<accession>A0ABT8RGH3</accession>
<comment type="caution">
    <text evidence="1">The sequence shown here is derived from an EMBL/GenBank/DDBJ whole genome shotgun (WGS) entry which is preliminary data.</text>
</comment>
<dbReference type="EMBL" id="JAUKPO010000046">
    <property type="protein sequence ID" value="MDO1451203.1"/>
    <property type="molecule type" value="Genomic_DNA"/>
</dbReference>
<keyword evidence="2" id="KW-1185">Reference proteome</keyword>
<evidence type="ECO:0000313" key="2">
    <source>
        <dbReference type="Proteomes" id="UP001168528"/>
    </source>
</evidence>